<evidence type="ECO:0000256" key="2">
    <source>
        <dbReference type="SAM" id="SignalP"/>
    </source>
</evidence>
<dbReference type="HOGENOM" id="CLU_1123476_0_0_5"/>
<keyword evidence="2" id="KW-0732">Signal</keyword>
<dbReference type="RefSeq" id="WP_011644061.1">
    <property type="nucleotide sequence ID" value="NC_008347.1"/>
</dbReference>
<keyword evidence="4" id="KW-1185">Reference proteome</keyword>
<proteinExistence type="predicted"/>
<name>Q0AMS1_MARMM</name>
<protein>
    <submittedName>
        <fullName evidence="3">Uncharacterized protein</fullName>
    </submittedName>
</protein>
<gene>
    <name evidence="3" type="ordered locus">Mmar10_2124</name>
</gene>
<organism evidence="3 4">
    <name type="scientific">Maricaulis maris (strain MCS10)</name>
    <name type="common">Caulobacter maris</name>
    <dbReference type="NCBI Taxonomy" id="394221"/>
    <lineage>
        <taxon>Bacteria</taxon>
        <taxon>Pseudomonadati</taxon>
        <taxon>Pseudomonadota</taxon>
        <taxon>Alphaproteobacteria</taxon>
        <taxon>Maricaulales</taxon>
        <taxon>Maricaulaceae</taxon>
        <taxon>Maricaulis</taxon>
    </lineage>
</organism>
<evidence type="ECO:0000313" key="4">
    <source>
        <dbReference type="Proteomes" id="UP000001964"/>
    </source>
</evidence>
<evidence type="ECO:0000256" key="1">
    <source>
        <dbReference type="SAM" id="MobiDB-lite"/>
    </source>
</evidence>
<dbReference type="STRING" id="394221.Mmar10_2124"/>
<dbReference type="EMBL" id="CP000449">
    <property type="protein sequence ID" value="ABI66416.1"/>
    <property type="molecule type" value="Genomic_DNA"/>
</dbReference>
<dbReference type="Proteomes" id="UP000001964">
    <property type="component" value="Chromosome"/>
</dbReference>
<dbReference type="OrthoDB" id="7188685at2"/>
<dbReference type="AlphaFoldDB" id="Q0AMS1"/>
<feature type="region of interest" description="Disordered" evidence="1">
    <location>
        <begin position="22"/>
        <end position="45"/>
    </location>
</feature>
<feature type="chain" id="PRO_5004168165" evidence="2">
    <location>
        <begin position="26"/>
        <end position="247"/>
    </location>
</feature>
<sequence precursor="true">MTSRLTFMAPLAAMVLVTAGSPAQQQPTGTPPGTAPTGQTVPSQIDPSALRRLTLQQPGREPRPDAPVPMAINWGAAAEDAQLQARENRRFDTVAAVSQGNLPFVRPTNPEAAGVVATRLPVLIPGSAALGVGDEARTLLFPQENFYTLSVIAPGLVVEVFGTRLAHARAPDPLSTRRLNATNGDGYRISETEYGRELSFNRYGAAYSITVECDQPTGDARCASDAYVRNLANSLIIAAGTPDAGGQ</sequence>
<accession>Q0AMS1</accession>
<evidence type="ECO:0000313" key="3">
    <source>
        <dbReference type="EMBL" id="ABI66416.1"/>
    </source>
</evidence>
<feature type="signal peptide" evidence="2">
    <location>
        <begin position="1"/>
        <end position="25"/>
    </location>
</feature>
<reference evidence="3 4" key="1">
    <citation type="submission" date="2006-08" db="EMBL/GenBank/DDBJ databases">
        <title>Complete sequence of Maricaulis maris MCS10.</title>
        <authorList>
            <consortium name="US DOE Joint Genome Institute"/>
            <person name="Copeland A."/>
            <person name="Lucas S."/>
            <person name="Lapidus A."/>
            <person name="Barry K."/>
            <person name="Detter J.C."/>
            <person name="Glavina del Rio T."/>
            <person name="Hammon N."/>
            <person name="Israni S."/>
            <person name="Dalin E."/>
            <person name="Tice H."/>
            <person name="Pitluck S."/>
            <person name="Saunders E."/>
            <person name="Brettin T."/>
            <person name="Bruce D."/>
            <person name="Han C."/>
            <person name="Tapia R."/>
            <person name="Gilna P."/>
            <person name="Schmutz J."/>
            <person name="Larimer F."/>
            <person name="Land M."/>
            <person name="Hauser L."/>
            <person name="Kyrpides N."/>
            <person name="Mikhailova N."/>
            <person name="Viollier P."/>
            <person name="Stephens C."/>
            <person name="Richardson P."/>
        </authorList>
    </citation>
    <scope>NUCLEOTIDE SEQUENCE [LARGE SCALE GENOMIC DNA]</scope>
    <source>
        <strain evidence="3 4">MCS10</strain>
    </source>
</reference>
<dbReference type="eggNOG" id="ENOG5033GD6">
    <property type="taxonomic scope" value="Bacteria"/>
</dbReference>
<dbReference type="KEGG" id="mmr:Mmar10_2124"/>